<keyword evidence="4" id="KW-1185">Reference proteome</keyword>
<dbReference type="PROSITE" id="PS50060">
    <property type="entry name" value="MAM_2"/>
    <property type="match status" value="2"/>
</dbReference>
<sequence>MTRLTPNSLSRLTLLGLLILNFSNLSLGNVTCNFSEHFCGWSPFVKSGAWERVNGSVDLTTTNGIRPPHEDGWMAYVISSEDSWAELLSTELITFAPSRLSFDLLQTRYDFGTHIAQAQLLLSVANGTVTSLLWDLQAAVKWTKVEIVLPIIDKGRLLFRFGVGFNRQIAALSNITLHIETLATEPTAAHAEKLKEALHANDTSLGADNFLVDRQVSCSFSKHLCGWTEDHTFSAPSWNRTESIGQPYLKDKELRAAENTSDPHFLESRGNDPNSYAEGSLRSVAFVNDRPRNLTFLYTKRGESQKKLCLTLHMKRTPSAHWLNDTETEFWNNSATFNYTDMSDENDTVSYTRQIWRGTVKDGHKKWTKASVMLNETGTITLVFKCNANLYTFCAVDNIVLEDEDMTKASINASISLRQGSGWGEFARSVVDRLFGGSTLTQPQDIVVLFLFTTNYNEGRIAATKKPRGAPGKLETNMTLSDIYVDTFIEF</sequence>
<feature type="domain" description="MAM" evidence="2">
    <location>
        <begin position="216"/>
        <end position="409"/>
    </location>
</feature>
<dbReference type="AlphaFoldDB" id="A0A1W0X840"/>
<dbReference type="InterPro" id="IPR000998">
    <property type="entry name" value="MAM_dom"/>
</dbReference>
<comment type="caution">
    <text evidence="3">The sequence shown here is derived from an EMBL/GenBank/DDBJ whole genome shotgun (WGS) entry which is preliminary data.</text>
</comment>
<accession>A0A1W0X840</accession>
<dbReference type="EMBL" id="MTYJ01000010">
    <property type="protein sequence ID" value="OQV23687.1"/>
    <property type="molecule type" value="Genomic_DNA"/>
</dbReference>
<feature type="chain" id="PRO_5012596635" description="MAM domain-containing protein" evidence="1">
    <location>
        <begin position="29"/>
        <end position="491"/>
    </location>
</feature>
<reference evidence="4" key="1">
    <citation type="submission" date="2017-01" db="EMBL/GenBank/DDBJ databases">
        <title>Comparative genomics of anhydrobiosis in the tardigrade Hypsibius dujardini.</title>
        <authorList>
            <person name="Yoshida Y."/>
            <person name="Koutsovoulos G."/>
            <person name="Laetsch D."/>
            <person name="Stevens L."/>
            <person name="Kumar S."/>
            <person name="Horikawa D."/>
            <person name="Ishino K."/>
            <person name="Komine S."/>
            <person name="Tomita M."/>
            <person name="Blaxter M."/>
            <person name="Arakawa K."/>
        </authorList>
    </citation>
    <scope>NUCLEOTIDE SEQUENCE [LARGE SCALE GENOMIC DNA]</scope>
    <source>
        <strain evidence="4">Z151</strain>
    </source>
</reference>
<feature type="domain" description="MAM" evidence="2">
    <location>
        <begin position="30"/>
        <end position="177"/>
    </location>
</feature>
<organism evidence="3 4">
    <name type="scientific">Hypsibius exemplaris</name>
    <name type="common">Freshwater tardigrade</name>
    <dbReference type="NCBI Taxonomy" id="2072580"/>
    <lineage>
        <taxon>Eukaryota</taxon>
        <taxon>Metazoa</taxon>
        <taxon>Ecdysozoa</taxon>
        <taxon>Tardigrada</taxon>
        <taxon>Eutardigrada</taxon>
        <taxon>Parachela</taxon>
        <taxon>Hypsibioidea</taxon>
        <taxon>Hypsibiidae</taxon>
        <taxon>Hypsibius</taxon>
    </lineage>
</organism>
<dbReference type="OrthoDB" id="8847287at2759"/>
<feature type="signal peptide" evidence="1">
    <location>
        <begin position="1"/>
        <end position="28"/>
    </location>
</feature>
<evidence type="ECO:0000313" key="3">
    <source>
        <dbReference type="EMBL" id="OQV23687.1"/>
    </source>
</evidence>
<proteinExistence type="predicted"/>
<name>A0A1W0X840_HYPEX</name>
<evidence type="ECO:0000313" key="4">
    <source>
        <dbReference type="Proteomes" id="UP000192578"/>
    </source>
</evidence>
<dbReference type="Proteomes" id="UP000192578">
    <property type="component" value="Unassembled WGS sequence"/>
</dbReference>
<evidence type="ECO:0000259" key="2">
    <source>
        <dbReference type="PROSITE" id="PS50060"/>
    </source>
</evidence>
<gene>
    <name evidence="3" type="ORF">BV898_02425</name>
</gene>
<protein>
    <recommendedName>
        <fullName evidence="2">MAM domain-containing protein</fullName>
    </recommendedName>
</protein>
<dbReference type="GO" id="GO:0016020">
    <property type="term" value="C:membrane"/>
    <property type="evidence" value="ECO:0007669"/>
    <property type="project" value="InterPro"/>
</dbReference>
<dbReference type="Gene3D" id="2.60.120.200">
    <property type="match status" value="2"/>
</dbReference>
<keyword evidence="1" id="KW-0732">Signal</keyword>
<evidence type="ECO:0000256" key="1">
    <source>
        <dbReference type="SAM" id="SignalP"/>
    </source>
</evidence>